<keyword evidence="2" id="KW-1185">Reference proteome</keyword>
<dbReference type="EMBL" id="CAJJDP010000042">
    <property type="protein sequence ID" value="CAD8162868.1"/>
    <property type="molecule type" value="Genomic_DNA"/>
</dbReference>
<dbReference type="Proteomes" id="UP000683925">
    <property type="component" value="Unassembled WGS sequence"/>
</dbReference>
<sequence length="130" mass="15250">MSAQFKYNIYISISINILIKQIINKNSKRFSESLKVIVRTNSTKQNQSILQKIHINYIPKQHNPCEQLEIQANKHQTIDQSIHLFQKGQEINILKSSINQDIKIRKTSFNPNLKDPGILQKLVYCTSHYW</sequence>
<name>A0A8S1UD84_PAROT</name>
<comment type="caution">
    <text evidence="1">The sequence shown here is derived from an EMBL/GenBank/DDBJ whole genome shotgun (WGS) entry which is preliminary data.</text>
</comment>
<proteinExistence type="predicted"/>
<accession>A0A8S1UD84</accession>
<organism evidence="1 2">
    <name type="scientific">Paramecium octaurelia</name>
    <dbReference type="NCBI Taxonomy" id="43137"/>
    <lineage>
        <taxon>Eukaryota</taxon>
        <taxon>Sar</taxon>
        <taxon>Alveolata</taxon>
        <taxon>Ciliophora</taxon>
        <taxon>Intramacronucleata</taxon>
        <taxon>Oligohymenophorea</taxon>
        <taxon>Peniculida</taxon>
        <taxon>Parameciidae</taxon>
        <taxon>Paramecium</taxon>
    </lineage>
</organism>
<dbReference type="AlphaFoldDB" id="A0A8S1UD84"/>
<reference evidence="1" key="1">
    <citation type="submission" date="2021-01" db="EMBL/GenBank/DDBJ databases">
        <authorList>
            <consortium name="Genoscope - CEA"/>
            <person name="William W."/>
        </authorList>
    </citation>
    <scope>NUCLEOTIDE SEQUENCE</scope>
</reference>
<evidence type="ECO:0000313" key="2">
    <source>
        <dbReference type="Proteomes" id="UP000683925"/>
    </source>
</evidence>
<evidence type="ECO:0000313" key="1">
    <source>
        <dbReference type="EMBL" id="CAD8162868.1"/>
    </source>
</evidence>
<gene>
    <name evidence="1" type="ORF">POCTA_138.1.T0420170</name>
</gene>
<protein>
    <submittedName>
        <fullName evidence="1">Uncharacterized protein</fullName>
    </submittedName>
</protein>